<gene>
    <name evidence="1" type="ORF">DW672_03325</name>
</gene>
<dbReference type="EMBL" id="QRHG01000006">
    <property type="protein sequence ID" value="RHF62284.1"/>
    <property type="molecule type" value="Genomic_DNA"/>
</dbReference>
<name>A0A414P7T6_9FIRM</name>
<dbReference type="AlphaFoldDB" id="A0A414P7T6"/>
<dbReference type="RefSeq" id="WP_118212534.1">
    <property type="nucleotide sequence ID" value="NZ_JAQEAQ010000003.1"/>
</dbReference>
<organism evidence="1 2">
    <name type="scientific">[Ruminococcus] lactaris</name>
    <dbReference type="NCBI Taxonomy" id="46228"/>
    <lineage>
        <taxon>Bacteria</taxon>
        <taxon>Bacillati</taxon>
        <taxon>Bacillota</taxon>
        <taxon>Clostridia</taxon>
        <taxon>Lachnospirales</taxon>
        <taxon>Lachnospiraceae</taxon>
        <taxon>Mediterraneibacter</taxon>
    </lineage>
</organism>
<sequence>MRYHYEKPKIYKAVYGTIYACDHPVYAQCTLYQIGDKGLAVIQQRYSKDTKQTWWNEIDPWLVDALYLHPNFIEFFNERGGKPKDGIYPTVSIRQIMWALKMKPIQKERWETNFDRRLI</sequence>
<reference evidence="1 2" key="1">
    <citation type="submission" date="2018-08" db="EMBL/GenBank/DDBJ databases">
        <title>A genome reference for cultivated species of the human gut microbiota.</title>
        <authorList>
            <person name="Zou Y."/>
            <person name="Xue W."/>
            <person name="Luo G."/>
        </authorList>
    </citation>
    <scope>NUCLEOTIDE SEQUENCE [LARGE SCALE GENOMIC DNA]</scope>
    <source>
        <strain evidence="1 2">AM25-1LB</strain>
    </source>
</reference>
<proteinExistence type="predicted"/>
<protein>
    <submittedName>
        <fullName evidence="1">Uncharacterized protein</fullName>
    </submittedName>
</protein>
<accession>A0A414P7T6</accession>
<dbReference type="Proteomes" id="UP000284902">
    <property type="component" value="Unassembled WGS sequence"/>
</dbReference>
<evidence type="ECO:0000313" key="1">
    <source>
        <dbReference type="EMBL" id="RHF62284.1"/>
    </source>
</evidence>
<evidence type="ECO:0000313" key="2">
    <source>
        <dbReference type="Proteomes" id="UP000284902"/>
    </source>
</evidence>
<comment type="caution">
    <text evidence="1">The sequence shown here is derived from an EMBL/GenBank/DDBJ whole genome shotgun (WGS) entry which is preliminary data.</text>
</comment>